<dbReference type="Gene3D" id="1.10.150.250">
    <property type="entry name" value="Flavinator of succinate dehydrogenase"/>
    <property type="match status" value="1"/>
</dbReference>
<comment type="similarity">
    <text evidence="2">Belongs to the SdhE FAD assembly factor family.</text>
</comment>
<evidence type="ECO:0000256" key="3">
    <source>
        <dbReference type="ARBA" id="ARBA00019418"/>
    </source>
</evidence>
<evidence type="ECO:0000256" key="5">
    <source>
        <dbReference type="ARBA" id="ARBA00023186"/>
    </source>
</evidence>
<evidence type="ECO:0000256" key="2">
    <source>
        <dbReference type="ARBA" id="ARBA00008571"/>
    </source>
</evidence>
<dbReference type="AlphaFoldDB" id="A0A0A3AT67"/>
<name>A0A0A3AT67_9PAST</name>
<sequence length="83" mass="9849">MSKYNKLKIAWACRRGMLELDFMIMPFYQNCFDLLSEPQKATFVELLEYTDPELFRWLMNQQTAPTAELAAMVKRIQDHLADK</sequence>
<comment type="caution">
    <text evidence="6">The sequence shown here is derived from an EMBL/GenBank/DDBJ whole genome shotgun (WGS) entry which is preliminary data.</text>
</comment>
<dbReference type="InterPro" id="IPR036714">
    <property type="entry name" value="SDH_sf"/>
</dbReference>
<dbReference type="PANTHER" id="PTHR39585:SF1">
    <property type="entry name" value="FAD ASSEMBLY FACTOR SDHE"/>
    <property type="match status" value="1"/>
</dbReference>
<dbReference type="OrthoDB" id="9180899at2"/>
<dbReference type="GO" id="GO:0006105">
    <property type="term" value="P:succinate metabolic process"/>
    <property type="evidence" value="ECO:0007669"/>
    <property type="project" value="TreeGrafter"/>
</dbReference>
<evidence type="ECO:0000256" key="1">
    <source>
        <dbReference type="ARBA" id="ARBA00004496"/>
    </source>
</evidence>
<keyword evidence="5" id="KW-0143">Chaperone</keyword>
<keyword evidence="4" id="KW-0963">Cytoplasm</keyword>
<dbReference type="InterPro" id="IPR005631">
    <property type="entry name" value="SDH"/>
</dbReference>
<proteinExistence type="inferred from homology"/>
<dbReference type="Proteomes" id="UP000030380">
    <property type="component" value="Unassembled WGS sequence"/>
</dbReference>
<organism evidence="6 7">
    <name type="scientific">Chelonobacter oris</name>
    <dbReference type="NCBI Taxonomy" id="505317"/>
    <lineage>
        <taxon>Bacteria</taxon>
        <taxon>Pseudomonadati</taxon>
        <taxon>Pseudomonadota</taxon>
        <taxon>Gammaproteobacteria</taxon>
        <taxon>Pasteurellales</taxon>
        <taxon>Pasteurellaceae</taxon>
        <taxon>Chelonobacter</taxon>
    </lineage>
</organism>
<keyword evidence="7" id="KW-1185">Reference proteome</keyword>
<comment type="subcellular location">
    <subcellularLocation>
        <location evidence="1">Cytoplasm</location>
    </subcellularLocation>
</comment>
<dbReference type="EMBL" id="JSUM01000011">
    <property type="protein sequence ID" value="KGQ70255.1"/>
    <property type="molecule type" value="Genomic_DNA"/>
</dbReference>
<reference evidence="6 7" key="1">
    <citation type="submission" date="2014-11" db="EMBL/GenBank/DDBJ databases">
        <title>Draft genome sequence of Chelonobacter oris 1662T, associated with respiratory disease in Hermann's Tortoises.</title>
        <authorList>
            <person name="Kudirkiene E."/>
            <person name="Hansen M.J."/>
            <person name="Bojesen A.M."/>
        </authorList>
    </citation>
    <scope>NUCLEOTIDE SEQUENCE [LARGE SCALE GENOMIC DNA]</scope>
    <source>
        <strain evidence="6 7">1662</strain>
    </source>
</reference>
<dbReference type="PANTHER" id="PTHR39585">
    <property type="entry name" value="FAD ASSEMBLY FACTOR SDHE"/>
    <property type="match status" value="1"/>
</dbReference>
<dbReference type="GO" id="GO:0005737">
    <property type="term" value="C:cytoplasm"/>
    <property type="evidence" value="ECO:0007669"/>
    <property type="project" value="UniProtKB-SubCell"/>
</dbReference>
<protein>
    <recommendedName>
        <fullName evidence="3">FAD assembly factor SdhE</fullName>
    </recommendedName>
</protein>
<evidence type="ECO:0000313" key="7">
    <source>
        <dbReference type="Proteomes" id="UP000030380"/>
    </source>
</evidence>
<dbReference type="RefSeq" id="WP_034615493.1">
    <property type="nucleotide sequence ID" value="NZ_JSUM01000011.1"/>
</dbReference>
<evidence type="ECO:0000313" key="6">
    <source>
        <dbReference type="EMBL" id="KGQ70255.1"/>
    </source>
</evidence>
<dbReference type="InterPro" id="IPR050531">
    <property type="entry name" value="SdhE_FAD_assembly_factor"/>
</dbReference>
<accession>A0A0A3AT67</accession>
<dbReference type="SUPFAM" id="SSF109910">
    <property type="entry name" value="YgfY-like"/>
    <property type="match status" value="1"/>
</dbReference>
<dbReference type="Pfam" id="PF03937">
    <property type="entry name" value="Sdh5"/>
    <property type="match status" value="1"/>
</dbReference>
<evidence type="ECO:0000256" key="4">
    <source>
        <dbReference type="ARBA" id="ARBA00022490"/>
    </source>
</evidence>
<dbReference type="STRING" id="505317.OA57_07005"/>
<gene>
    <name evidence="6" type="ORF">OA57_07005</name>
</gene>